<sequence>MLLKSEMTAEGSRAAGEADPMAMYAKYSVGLGVRNELPNMVRRETSLAQKIAQIANSNSSSRPTLAPTGSQSSLAKRDTRALAAAAGLASPAPSEERAFSGVDKKQALGSASLPNPPGTPGLASVGNVMLRPYGQSGSMVPAYLETPAIGLDGRASYLSTNMGSEAEWRNRPGSSTGPQDAISGAKAIGQNEIATLARNTADDFDRRTILSQYSQDFVPLSQQAHTYQNPDYRSPTYSIYNYYGSERVSRMPSMVHVERREPEIGGAL</sequence>
<organism evidence="2 3">
    <name type="scientific">Rhizoctonia solani AG-3 Rhs1AP</name>
    <dbReference type="NCBI Taxonomy" id="1086054"/>
    <lineage>
        <taxon>Eukaryota</taxon>
        <taxon>Fungi</taxon>
        <taxon>Dikarya</taxon>
        <taxon>Basidiomycota</taxon>
        <taxon>Agaricomycotina</taxon>
        <taxon>Agaricomycetes</taxon>
        <taxon>Cantharellales</taxon>
        <taxon>Ceratobasidiaceae</taxon>
        <taxon>Rhizoctonia</taxon>
    </lineage>
</organism>
<evidence type="ECO:0000313" key="3">
    <source>
        <dbReference type="Proteomes" id="UP000030108"/>
    </source>
</evidence>
<name>X8JFY7_9AGAM</name>
<feature type="region of interest" description="Disordered" evidence="1">
    <location>
        <begin position="54"/>
        <end position="78"/>
    </location>
</feature>
<reference evidence="3" key="1">
    <citation type="journal article" date="2014" name="Genome Announc.">
        <title>Draft genome sequence of the plant-pathogenic soil fungus Rhizoctonia solani anastomosis group 3 strain Rhs1AP.</title>
        <authorList>
            <person name="Cubeta M.A."/>
            <person name="Thomas E."/>
            <person name="Dean R.A."/>
            <person name="Jabaji S."/>
            <person name="Neate S.M."/>
            <person name="Tavantzis S."/>
            <person name="Toda T."/>
            <person name="Vilgalys R."/>
            <person name="Bharathan N."/>
            <person name="Fedorova-Abrams N."/>
            <person name="Pakala S.B."/>
            <person name="Pakala S.M."/>
            <person name="Zafar N."/>
            <person name="Joardar V."/>
            <person name="Losada L."/>
            <person name="Nierman W.C."/>
        </authorList>
    </citation>
    <scope>NUCLEOTIDE SEQUENCE [LARGE SCALE GENOMIC DNA]</scope>
    <source>
        <strain evidence="3">AG-3</strain>
    </source>
</reference>
<dbReference type="OrthoDB" id="2983908at2759"/>
<gene>
    <name evidence="2" type="ORF">RSOL_414070</name>
</gene>
<proteinExistence type="predicted"/>
<dbReference type="Proteomes" id="UP000030108">
    <property type="component" value="Unassembled WGS sequence"/>
</dbReference>
<feature type="non-terminal residue" evidence="2">
    <location>
        <position position="268"/>
    </location>
</feature>
<accession>X8JFY7</accession>
<feature type="compositionally biased region" description="Polar residues" evidence="1">
    <location>
        <begin position="54"/>
        <end position="74"/>
    </location>
</feature>
<protein>
    <submittedName>
        <fullName evidence="2">Uncharacterized protein</fullName>
    </submittedName>
</protein>
<evidence type="ECO:0000256" key="1">
    <source>
        <dbReference type="SAM" id="MobiDB-lite"/>
    </source>
</evidence>
<evidence type="ECO:0000313" key="2">
    <source>
        <dbReference type="EMBL" id="EUC62196.1"/>
    </source>
</evidence>
<dbReference type="AlphaFoldDB" id="X8JFY7"/>
<comment type="caution">
    <text evidence="2">The sequence shown here is derived from an EMBL/GenBank/DDBJ whole genome shotgun (WGS) entry which is preliminary data.</text>
</comment>
<dbReference type="EMBL" id="JATN01000318">
    <property type="protein sequence ID" value="EUC62196.1"/>
    <property type="molecule type" value="Genomic_DNA"/>
</dbReference>